<keyword evidence="3" id="KW-1185">Reference proteome</keyword>
<proteinExistence type="predicted"/>
<name>A0A643C4H9_BALPH</name>
<gene>
    <name evidence="2" type="ORF">E2I00_013099</name>
</gene>
<feature type="region of interest" description="Disordered" evidence="1">
    <location>
        <begin position="1"/>
        <end position="62"/>
    </location>
</feature>
<sequence>SRSWPFPANISPDSVPPTSSSKGQGWLPSWTQHTPLLLTMAPGPGMRPITAEKIKAGTGHPVPSLRPLLWTWEPAWVEHLAPLTTGGAVDRDPEQADPRPDHQGPEAQQESESKSKQEAAPGRGESPSSADSAEEESPQPARQTKDCLQGERRATAVFSYSLRAFGITCLGFEGNKREKEKRGTTALHSAKIPRSQKDGPLLWQQQILALDAPQPGGGSERLDGEGEQKGQAQAEASSSKEESDEETPERGDVRATRRGLQGTVLAGAPQNLGHLIQPPSNTAESRIFYFNQSLCLYR</sequence>
<dbReference type="EMBL" id="SGJD01002643">
    <property type="protein sequence ID" value="KAB0394960.1"/>
    <property type="molecule type" value="Genomic_DNA"/>
</dbReference>
<feature type="non-terminal residue" evidence="2">
    <location>
        <position position="1"/>
    </location>
</feature>
<evidence type="ECO:0000313" key="2">
    <source>
        <dbReference type="EMBL" id="KAB0394960.1"/>
    </source>
</evidence>
<organism evidence="2 3">
    <name type="scientific">Balaenoptera physalus</name>
    <name type="common">Fin whale</name>
    <name type="synonym">Balaena physalus</name>
    <dbReference type="NCBI Taxonomy" id="9770"/>
    <lineage>
        <taxon>Eukaryota</taxon>
        <taxon>Metazoa</taxon>
        <taxon>Chordata</taxon>
        <taxon>Craniata</taxon>
        <taxon>Vertebrata</taxon>
        <taxon>Euteleostomi</taxon>
        <taxon>Mammalia</taxon>
        <taxon>Eutheria</taxon>
        <taxon>Laurasiatheria</taxon>
        <taxon>Artiodactyla</taxon>
        <taxon>Whippomorpha</taxon>
        <taxon>Cetacea</taxon>
        <taxon>Mysticeti</taxon>
        <taxon>Balaenopteridae</taxon>
        <taxon>Balaenoptera</taxon>
    </lineage>
</organism>
<dbReference type="AlphaFoldDB" id="A0A643C4H9"/>
<feature type="region of interest" description="Disordered" evidence="1">
    <location>
        <begin position="177"/>
        <end position="260"/>
    </location>
</feature>
<evidence type="ECO:0000313" key="3">
    <source>
        <dbReference type="Proteomes" id="UP000437017"/>
    </source>
</evidence>
<dbReference type="OrthoDB" id="10623352at2759"/>
<evidence type="ECO:0000256" key="1">
    <source>
        <dbReference type="SAM" id="MobiDB-lite"/>
    </source>
</evidence>
<accession>A0A643C4H9</accession>
<dbReference type="Proteomes" id="UP000437017">
    <property type="component" value="Unassembled WGS sequence"/>
</dbReference>
<feature type="compositionally biased region" description="Polar residues" evidence="1">
    <location>
        <begin position="16"/>
        <end position="34"/>
    </location>
</feature>
<comment type="caution">
    <text evidence="2">The sequence shown here is derived from an EMBL/GenBank/DDBJ whole genome shotgun (WGS) entry which is preliminary data.</text>
</comment>
<protein>
    <submittedName>
        <fullName evidence="2">Uncharacterized protein</fullName>
    </submittedName>
</protein>
<feature type="region of interest" description="Disordered" evidence="1">
    <location>
        <begin position="85"/>
        <end position="149"/>
    </location>
</feature>
<reference evidence="2 3" key="1">
    <citation type="journal article" date="2019" name="PLoS ONE">
        <title>Genomic analyses reveal an absence of contemporary introgressive admixture between fin whales and blue whales, despite known hybrids.</title>
        <authorList>
            <person name="Westbury M.V."/>
            <person name="Petersen B."/>
            <person name="Lorenzen E.D."/>
        </authorList>
    </citation>
    <scope>NUCLEOTIDE SEQUENCE [LARGE SCALE GENOMIC DNA]</scope>
    <source>
        <strain evidence="2">FinWhale-01</strain>
    </source>
</reference>
<feature type="compositionally biased region" description="Basic and acidic residues" evidence="1">
    <location>
        <begin position="89"/>
        <end position="104"/>
    </location>
</feature>
<feature type="non-terminal residue" evidence="2">
    <location>
        <position position="298"/>
    </location>
</feature>